<organism evidence="2 3">
    <name type="scientific">Kwoniella heveanensis BCC8398</name>
    <dbReference type="NCBI Taxonomy" id="1296120"/>
    <lineage>
        <taxon>Eukaryota</taxon>
        <taxon>Fungi</taxon>
        <taxon>Dikarya</taxon>
        <taxon>Basidiomycota</taxon>
        <taxon>Agaricomycotina</taxon>
        <taxon>Tremellomycetes</taxon>
        <taxon>Tremellales</taxon>
        <taxon>Cryptococcaceae</taxon>
        <taxon>Kwoniella</taxon>
    </lineage>
</organism>
<feature type="compositionally biased region" description="Polar residues" evidence="1">
    <location>
        <begin position="50"/>
        <end position="63"/>
    </location>
</feature>
<feature type="compositionally biased region" description="Polar residues" evidence="1">
    <location>
        <begin position="207"/>
        <end position="219"/>
    </location>
</feature>
<feature type="region of interest" description="Disordered" evidence="1">
    <location>
        <begin position="1"/>
        <end position="88"/>
    </location>
</feature>
<dbReference type="AlphaFoldDB" id="A0A1B9GJP6"/>
<reference evidence="3" key="2">
    <citation type="submission" date="2013-12" db="EMBL/GenBank/DDBJ databases">
        <title>Evolution of pathogenesis and genome organization in the Tremellales.</title>
        <authorList>
            <person name="Cuomo C."/>
            <person name="Litvintseva A."/>
            <person name="Heitman J."/>
            <person name="Chen Y."/>
            <person name="Sun S."/>
            <person name="Springer D."/>
            <person name="Dromer F."/>
            <person name="Young S."/>
            <person name="Zeng Q."/>
            <person name="Chapman S."/>
            <person name="Gujja S."/>
            <person name="Saif S."/>
            <person name="Birren B."/>
        </authorList>
    </citation>
    <scope>NUCLEOTIDE SEQUENCE [LARGE SCALE GENOMIC DNA]</scope>
    <source>
        <strain evidence="3">BCC8398</strain>
    </source>
</reference>
<feature type="compositionally biased region" description="Polar residues" evidence="1">
    <location>
        <begin position="133"/>
        <end position="143"/>
    </location>
</feature>
<feature type="compositionally biased region" description="Polar residues" evidence="1">
    <location>
        <begin position="1"/>
        <end position="12"/>
    </location>
</feature>
<name>A0A1B9GJP6_9TREE</name>
<protein>
    <submittedName>
        <fullName evidence="2">Uncharacterized protein</fullName>
    </submittedName>
</protein>
<evidence type="ECO:0000313" key="2">
    <source>
        <dbReference type="EMBL" id="OCF31269.1"/>
    </source>
</evidence>
<dbReference type="Proteomes" id="UP000092666">
    <property type="component" value="Unassembled WGS sequence"/>
</dbReference>
<proteinExistence type="predicted"/>
<feature type="compositionally biased region" description="Polar residues" evidence="1">
    <location>
        <begin position="104"/>
        <end position="113"/>
    </location>
</feature>
<feature type="compositionally biased region" description="Low complexity" evidence="1">
    <location>
        <begin position="21"/>
        <end position="43"/>
    </location>
</feature>
<keyword evidence="3" id="KW-1185">Reference proteome</keyword>
<feature type="region of interest" description="Disordered" evidence="1">
    <location>
        <begin position="104"/>
        <end position="219"/>
    </location>
</feature>
<evidence type="ECO:0000313" key="3">
    <source>
        <dbReference type="Proteomes" id="UP000092666"/>
    </source>
</evidence>
<accession>A0A1B9GJP6</accession>
<dbReference type="EMBL" id="KV700136">
    <property type="protein sequence ID" value="OCF31269.1"/>
    <property type="molecule type" value="Genomic_DNA"/>
</dbReference>
<reference evidence="2 3" key="1">
    <citation type="submission" date="2013-07" db="EMBL/GenBank/DDBJ databases">
        <title>The Genome Sequence of Cryptococcus heveanensis BCC8398.</title>
        <authorList>
            <consortium name="The Broad Institute Genome Sequencing Platform"/>
            <person name="Cuomo C."/>
            <person name="Litvintseva A."/>
            <person name="Chen Y."/>
            <person name="Heitman J."/>
            <person name="Sun S."/>
            <person name="Springer D."/>
            <person name="Dromer F."/>
            <person name="Young S.K."/>
            <person name="Zeng Q."/>
            <person name="Gargeya S."/>
            <person name="Fitzgerald M."/>
            <person name="Abouelleil A."/>
            <person name="Alvarado L."/>
            <person name="Berlin A.M."/>
            <person name="Chapman S.B."/>
            <person name="Dewar J."/>
            <person name="Goldberg J."/>
            <person name="Griggs A."/>
            <person name="Gujja S."/>
            <person name="Hansen M."/>
            <person name="Howarth C."/>
            <person name="Imamovic A."/>
            <person name="Larimer J."/>
            <person name="McCowan C."/>
            <person name="Murphy C."/>
            <person name="Pearson M."/>
            <person name="Priest M."/>
            <person name="Roberts A."/>
            <person name="Saif S."/>
            <person name="Shea T."/>
            <person name="Sykes S."/>
            <person name="Wortman J."/>
            <person name="Nusbaum C."/>
            <person name="Birren B."/>
        </authorList>
    </citation>
    <scope>NUCLEOTIDE SEQUENCE [LARGE SCALE GENOMIC DNA]</scope>
    <source>
        <strain evidence="2 3">BCC8398</strain>
    </source>
</reference>
<evidence type="ECO:0000256" key="1">
    <source>
        <dbReference type="SAM" id="MobiDB-lite"/>
    </source>
</evidence>
<gene>
    <name evidence="2" type="ORF">I316_07055</name>
</gene>
<sequence>MAEESTTATVDSKNVPPPSEAPASEASATDDASPSSDAASTITADEKRTSPSSTARTVVNSKGQLKELTFRNGSKPAQRRGSASYADTKGFLGLAGTAIATTRTESAALSDAQSRSRRGHSKAPSLSMPPGPSTATEGGTATAVSIIESAKETSVDDAPVPKPSKLGIGKATGWSAALSSGRRKSLPGTVVETRSHGTQRYAAVRPSQHQSSMKGGNKI</sequence>